<dbReference type="AlphaFoldDB" id="A0A6A6DG56"/>
<dbReference type="SUPFAM" id="SSF54292">
    <property type="entry name" value="2Fe-2S ferredoxin-like"/>
    <property type="match status" value="1"/>
</dbReference>
<evidence type="ECO:0000313" key="2">
    <source>
        <dbReference type="Proteomes" id="UP000800200"/>
    </source>
</evidence>
<keyword evidence="2" id="KW-1185">Reference proteome</keyword>
<sequence>MQRRQFQGSTMFSSAILKWSHGRHSYSINGGFSLLFAHRSSGFLQRRLCRTLGVLCGACHFLPRIGNTRHETWVFGTECRYHR</sequence>
<evidence type="ECO:0000313" key="1">
    <source>
        <dbReference type="EMBL" id="KAF2177209.1"/>
    </source>
</evidence>
<protein>
    <submittedName>
        <fullName evidence="1">Uncharacterized protein</fullName>
    </submittedName>
</protein>
<accession>A0A6A6DG56</accession>
<organism evidence="1 2">
    <name type="scientific">Zopfia rhizophila CBS 207.26</name>
    <dbReference type="NCBI Taxonomy" id="1314779"/>
    <lineage>
        <taxon>Eukaryota</taxon>
        <taxon>Fungi</taxon>
        <taxon>Dikarya</taxon>
        <taxon>Ascomycota</taxon>
        <taxon>Pezizomycotina</taxon>
        <taxon>Dothideomycetes</taxon>
        <taxon>Dothideomycetes incertae sedis</taxon>
        <taxon>Zopfiaceae</taxon>
        <taxon>Zopfia</taxon>
    </lineage>
</organism>
<reference evidence="1" key="1">
    <citation type="journal article" date="2020" name="Stud. Mycol.">
        <title>101 Dothideomycetes genomes: a test case for predicting lifestyles and emergence of pathogens.</title>
        <authorList>
            <person name="Haridas S."/>
            <person name="Albert R."/>
            <person name="Binder M."/>
            <person name="Bloem J."/>
            <person name="Labutti K."/>
            <person name="Salamov A."/>
            <person name="Andreopoulos B."/>
            <person name="Baker S."/>
            <person name="Barry K."/>
            <person name="Bills G."/>
            <person name="Bluhm B."/>
            <person name="Cannon C."/>
            <person name="Castanera R."/>
            <person name="Culley D."/>
            <person name="Daum C."/>
            <person name="Ezra D."/>
            <person name="Gonzalez J."/>
            <person name="Henrissat B."/>
            <person name="Kuo A."/>
            <person name="Liang C."/>
            <person name="Lipzen A."/>
            <person name="Lutzoni F."/>
            <person name="Magnuson J."/>
            <person name="Mondo S."/>
            <person name="Nolan M."/>
            <person name="Ohm R."/>
            <person name="Pangilinan J."/>
            <person name="Park H.-J."/>
            <person name="Ramirez L."/>
            <person name="Alfaro M."/>
            <person name="Sun H."/>
            <person name="Tritt A."/>
            <person name="Yoshinaga Y."/>
            <person name="Zwiers L.-H."/>
            <person name="Turgeon B."/>
            <person name="Goodwin S."/>
            <person name="Spatafora J."/>
            <person name="Crous P."/>
            <person name="Grigoriev I."/>
        </authorList>
    </citation>
    <scope>NUCLEOTIDE SEQUENCE</scope>
    <source>
        <strain evidence="1">CBS 207.26</strain>
    </source>
</reference>
<dbReference type="Proteomes" id="UP000800200">
    <property type="component" value="Unassembled WGS sequence"/>
</dbReference>
<proteinExistence type="predicted"/>
<dbReference type="EMBL" id="ML994692">
    <property type="protein sequence ID" value="KAF2177209.1"/>
    <property type="molecule type" value="Genomic_DNA"/>
</dbReference>
<dbReference type="InterPro" id="IPR036010">
    <property type="entry name" value="2Fe-2S_ferredoxin-like_sf"/>
</dbReference>
<dbReference type="GO" id="GO:0051536">
    <property type="term" value="F:iron-sulfur cluster binding"/>
    <property type="evidence" value="ECO:0007669"/>
    <property type="project" value="InterPro"/>
</dbReference>
<gene>
    <name evidence="1" type="ORF">K469DRAFT_379615</name>
</gene>
<name>A0A6A6DG56_9PEZI</name>